<comment type="caution">
    <text evidence="1">The sequence shown here is derived from an EMBL/GenBank/DDBJ whole genome shotgun (WGS) entry which is preliminary data.</text>
</comment>
<dbReference type="EMBL" id="LCQQ01000021">
    <property type="protein sequence ID" value="KKW20840.1"/>
    <property type="molecule type" value="Genomic_DNA"/>
</dbReference>
<name>A0A0G1WQJ3_9BACT</name>
<evidence type="ECO:0000313" key="2">
    <source>
        <dbReference type="Proteomes" id="UP000034201"/>
    </source>
</evidence>
<sequence length="39" mass="4624">MNPIRNRGRIIKFTIFKNKFNFINNRKIGCGIFPSASYF</sequence>
<gene>
    <name evidence="1" type="ORF">UY61_C0021G0012</name>
</gene>
<protein>
    <submittedName>
        <fullName evidence="1">Uncharacterized protein</fullName>
    </submittedName>
</protein>
<evidence type="ECO:0000313" key="1">
    <source>
        <dbReference type="EMBL" id="KKW20840.1"/>
    </source>
</evidence>
<organism evidence="1 2">
    <name type="scientific">Candidatus Adlerbacteria bacterium GW2011_GWC1_50_9</name>
    <dbReference type="NCBI Taxonomy" id="1618608"/>
    <lineage>
        <taxon>Bacteria</taxon>
        <taxon>Candidatus Adleribacteriota</taxon>
    </lineage>
</organism>
<proteinExistence type="predicted"/>
<reference evidence="1 2" key="1">
    <citation type="journal article" date="2015" name="Nature">
        <title>rRNA introns, odd ribosomes, and small enigmatic genomes across a large radiation of phyla.</title>
        <authorList>
            <person name="Brown C.T."/>
            <person name="Hug L.A."/>
            <person name="Thomas B.C."/>
            <person name="Sharon I."/>
            <person name="Castelle C.J."/>
            <person name="Singh A."/>
            <person name="Wilkins M.J."/>
            <person name="Williams K.H."/>
            <person name="Banfield J.F."/>
        </authorList>
    </citation>
    <scope>NUCLEOTIDE SEQUENCE [LARGE SCALE GENOMIC DNA]</scope>
</reference>
<dbReference type="Proteomes" id="UP000034201">
    <property type="component" value="Unassembled WGS sequence"/>
</dbReference>
<accession>A0A0G1WQJ3</accession>
<dbReference type="AlphaFoldDB" id="A0A0G1WQJ3"/>